<dbReference type="Gene3D" id="3.40.20.10">
    <property type="entry name" value="Severin"/>
    <property type="match status" value="2"/>
</dbReference>
<comment type="similarity">
    <text evidence="3">Belongs to the actin-binding proteins ADF family. Twinfilin subfamily.</text>
</comment>
<dbReference type="OrthoDB" id="10006997at2759"/>
<dbReference type="GO" id="GO:0005938">
    <property type="term" value="C:cell cortex"/>
    <property type="evidence" value="ECO:0007669"/>
    <property type="project" value="UniProtKB-SubCell"/>
</dbReference>
<dbReference type="SMART" id="SM00102">
    <property type="entry name" value="ADF"/>
    <property type="match status" value="2"/>
</dbReference>
<dbReference type="SUPFAM" id="SSF55753">
    <property type="entry name" value="Actin depolymerizing proteins"/>
    <property type="match status" value="2"/>
</dbReference>
<evidence type="ECO:0000256" key="10">
    <source>
        <dbReference type="ARBA" id="ARBA00069496"/>
    </source>
</evidence>
<dbReference type="InterPro" id="IPR028458">
    <property type="entry name" value="Twinfilin"/>
</dbReference>
<dbReference type="PANTHER" id="PTHR13759">
    <property type="entry name" value="TWINFILIN"/>
    <property type="match status" value="1"/>
</dbReference>
<evidence type="ECO:0000256" key="5">
    <source>
        <dbReference type="ARBA" id="ARBA00022737"/>
    </source>
</evidence>
<dbReference type="EMBL" id="JH767595">
    <property type="protein sequence ID" value="EON68335.1"/>
    <property type="molecule type" value="Genomic_DNA"/>
</dbReference>
<evidence type="ECO:0000256" key="9">
    <source>
        <dbReference type="ARBA" id="ARBA00056419"/>
    </source>
</evidence>
<feature type="compositionally biased region" description="Basic and acidic residues" evidence="11">
    <location>
        <begin position="320"/>
        <end position="329"/>
    </location>
</feature>
<evidence type="ECO:0000256" key="8">
    <source>
        <dbReference type="ARBA" id="ARBA00038532"/>
    </source>
</evidence>
<evidence type="ECO:0000256" key="2">
    <source>
        <dbReference type="ARBA" id="ARBA00004544"/>
    </source>
</evidence>
<sequence length="341" mass="36869">MQSGITASQELHTAFQTLLSTPTQRGLLASISDEALVPVRTIPSTSSNFTADLANLAPHLKPDAALYILLRRSLSTTSSPSSSATGGFVAIAYIPDRAPVRQKTLFASTRQTLLRELGSENFGESLFVTEAEELSEAGWKRHEAHGNAERPLTEEERNLEGIKEAEAREAGGTGGRKRVGGGHLTVNVGDGVEEAVRGLGEEGDGDNLVVLKIDIPTETLHLDSTTTASPSSLSSSISSTEPRYSFYRHSDPSSSSSSTSTQPILFIYTCPPSFKIKDRMIYALTKNAVTVLAERDWGLPIARKLEASEPEEISAESIEAEFRPKEEVKSGFARPKRPGRR</sequence>
<dbReference type="GO" id="GO:0030042">
    <property type="term" value="P:actin filament depolymerization"/>
    <property type="evidence" value="ECO:0007669"/>
    <property type="project" value="TreeGrafter"/>
</dbReference>
<comment type="subcellular location">
    <subcellularLocation>
        <location evidence="2">Cytoplasm</location>
        <location evidence="2">Cell cortex</location>
    </subcellularLocation>
    <subcellularLocation>
        <location evidence="1">Cytoplasm</location>
        <location evidence="1">Cytoskeleton</location>
    </subcellularLocation>
</comment>
<comment type="subunit">
    <text evidence="8">Interacts with G-actin; ADP-actin form.</text>
</comment>
<dbReference type="Proteomes" id="UP000016924">
    <property type="component" value="Unassembled WGS sequence"/>
</dbReference>
<reference evidence="14" key="1">
    <citation type="submission" date="2012-06" db="EMBL/GenBank/DDBJ databases">
        <title>The genome sequence of Coniosporium apollinis CBS 100218.</title>
        <authorList>
            <consortium name="The Broad Institute Genome Sequencing Platform"/>
            <person name="Cuomo C."/>
            <person name="Gorbushina A."/>
            <person name="Noack S."/>
            <person name="Walker B."/>
            <person name="Young S.K."/>
            <person name="Zeng Q."/>
            <person name="Gargeya S."/>
            <person name="Fitzgerald M."/>
            <person name="Haas B."/>
            <person name="Abouelleil A."/>
            <person name="Alvarado L."/>
            <person name="Arachchi H.M."/>
            <person name="Berlin A.M."/>
            <person name="Chapman S.B."/>
            <person name="Goldberg J."/>
            <person name="Griggs A."/>
            <person name="Gujja S."/>
            <person name="Hansen M."/>
            <person name="Howarth C."/>
            <person name="Imamovic A."/>
            <person name="Larimer J."/>
            <person name="McCowan C."/>
            <person name="Montmayeur A."/>
            <person name="Murphy C."/>
            <person name="Neiman D."/>
            <person name="Pearson M."/>
            <person name="Priest M."/>
            <person name="Roberts A."/>
            <person name="Saif S."/>
            <person name="Shea T."/>
            <person name="Sisk P."/>
            <person name="Sykes S."/>
            <person name="Wortman J."/>
            <person name="Nusbaum C."/>
            <person name="Birren B."/>
        </authorList>
    </citation>
    <scope>NUCLEOTIDE SEQUENCE [LARGE SCALE GENOMIC DNA]</scope>
    <source>
        <strain evidence="14">CBS 100218</strain>
    </source>
</reference>
<dbReference type="GO" id="GO:0003785">
    <property type="term" value="F:actin monomer binding"/>
    <property type="evidence" value="ECO:0007669"/>
    <property type="project" value="TreeGrafter"/>
</dbReference>
<evidence type="ECO:0000256" key="6">
    <source>
        <dbReference type="ARBA" id="ARBA00023203"/>
    </source>
</evidence>
<dbReference type="STRING" id="1168221.R7Z2B3"/>
<evidence type="ECO:0000313" key="13">
    <source>
        <dbReference type="EMBL" id="EON68335.1"/>
    </source>
</evidence>
<feature type="region of interest" description="Disordered" evidence="11">
    <location>
        <begin position="308"/>
        <end position="341"/>
    </location>
</feature>
<organism evidence="13 14">
    <name type="scientific">Coniosporium apollinis (strain CBS 100218)</name>
    <name type="common">Rock-inhabiting black yeast</name>
    <dbReference type="NCBI Taxonomy" id="1168221"/>
    <lineage>
        <taxon>Eukaryota</taxon>
        <taxon>Fungi</taxon>
        <taxon>Dikarya</taxon>
        <taxon>Ascomycota</taxon>
        <taxon>Pezizomycotina</taxon>
        <taxon>Dothideomycetes</taxon>
        <taxon>Dothideomycetes incertae sedis</taxon>
        <taxon>Coniosporium</taxon>
    </lineage>
</organism>
<dbReference type="FunFam" id="3.40.20.10:FF:000042">
    <property type="entry name" value="Actin depolymerizing protein"/>
    <property type="match status" value="1"/>
</dbReference>
<dbReference type="OMA" id="YLFKHTH"/>
<accession>R7Z2B3</accession>
<gene>
    <name evidence="13" type="ORF">W97_07593</name>
</gene>
<dbReference type="GO" id="GO:0051015">
    <property type="term" value="F:actin filament binding"/>
    <property type="evidence" value="ECO:0007669"/>
    <property type="project" value="TreeGrafter"/>
</dbReference>
<evidence type="ECO:0000256" key="4">
    <source>
        <dbReference type="ARBA" id="ARBA00022490"/>
    </source>
</evidence>
<evidence type="ECO:0000313" key="14">
    <source>
        <dbReference type="Proteomes" id="UP000016924"/>
    </source>
</evidence>
<evidence type="ECO:0000256" key="3">
    <source>
        <dbReference type="ARBA" id="ARBA00009557"/>
    </source>
</evidence>
<keyword evidence="6" id="KW-0009">Actin-binding</keyword>
<evidence type="ECO:0000256" key="7">
    <source>
        <dbReference type="ARBA" id="ARBA00023212"/>
    </source>
</evidence>
<dbReference type="eggNOG" id="KOG1747">
    <property type="taxonomic scope" value="Eukaryota"/>
</dbReference>
<dbReference type="InterPro" id="IPR002108">
    <property type="entry name" value="ADF-H"/>
</dbReference>
<dbReference type="RefSeq" id="XP_007783652.1">
    <property type="nucleotide sequence ID" value="XM_007785462.1"/>
</dbReference>
<dbReference type="InterPro" id="IPR029006">
    <property type="entry name" value="ADF-H/Gelsolin-like_dom_sf"/>
</dbReference>
<evidence type="ECO:0000259" key="12">
    <source>
        <dbReference type="PROSITE" id="PS51263"/>
    </source>
</evidence>
<dbReference type="CDD" id="cd11285">
    <property type="entry name" value="ADF_Twf-N_like"/>
    <property type="match status" value="1"/>
</dbReference>
<evidence type="ECO:0000256" key="1">
    <source>
        <dbReference type="ARBA" id="ARBA00004245"/>
    </source>
</evidence>
<dbReference type="GO" id="GO:0051016">
    <property type="term" value="P:barbed-end actin filament capping"/>
    <property type="evidence" value="ECO:0007669"/>
    <property type="project" value="TreeGrafter"/>
</dbReference>
<dbReference type="FunFam" id="3.40.20.10:FF:000007">
    <property type="entry name" value="Twinfilin-1 isoform 1"/>
    <property type="match status" value="1"/>
</dbReference>
<feature type="domain" description="ADF-H" evidence="12">
    <location>
        <begin position="183"/>
        <end position="323"/>
    </location>
</feature>
<dbReference type="HOGENOM" id="CLU_031995_0_0_1"/>
<dbReference type="AlphaFoldDB" id="R7Z2B3"/>
<comment type="function">
    <text evidence="9">Actin-binding protein involved in motile and morphological processes. Inhibits actin polymerization, likely by sequestering G-actin.</text>
</comment>
<keyword evidence="5" id="KW-0677">Repeat</keyword>
<dbReference type="PROSITE" id="PS51263">
    <property type="entry name" value="ADF_H"/>
    <property type="match status" value="2"/>
</dbReference>
<name>R7Z2B3_CONA1</name>
<protein>
    <recommendedName>
        <fullName evidence="10">Twinfilin</fullName>
    </recommendedName>
</protein>
<dbReference type="GO" id="GO:0005884">
    <property type="term" value="C:actin filament"/>
    <property type="evidence" value="ECO:0007669"/>
    <property type="project" value="TreeGrafter"/>
</dbReference>
<evidence type="ECO:0000256" key="11">
    <source>
        <dbReference type="SAM" id="MobiDB-lite"/>
    </source>
</evidence>
<keyword evidence="4" id="KW-0963">Cytoplasm</keyword>
<keyword evidence="14" id="KW-1185">Reference proteome</keyword>
<proteinExistence type="inferred from homology"/>
<dbReference type="GeneID" id="19904904"/>
<dbReference type="Pfam" id="PF00241">
    <property type="entry name" value="Cofilin_ADF"/>
    <property type="match status" value="2"/>
</dbReference>
<feature type="domain" description="ADF-H" evidence="12">
    <location>
        <begin position="3"/>
        <end position="144"/>
    </location>
</feature>
<dbReference type="PANTHER" id="PTHR13759:SF1">
    <property type="entry name" value="TWINFILIN"/>
    <property type="match status" value="1"/>
</dbReference>
<keyword evidence="7" id="KW-0206">Cytoskeleton</keyword>